<comment type="caution">
    <text evidence="2">The sequence shown here is derived from an EMBL/GenBank/DDBJ whole genome shotgun (WGS) entry which is preliminary data.</text>
</comment>
<evidence type="ECO:0000256" key="1">
    <source>
        <dbReference type="SAM" id="Phobius"/>
    </source>
</evidence>
<accession>A0A937A561</accession>
<keyword evidence="1" id="KW-0472">Membrane</keyword>
<organism evidence="2 3">
    <name type="scientific">Marivirga atlantica</name>
    <dbReference type="NCBI Taxonomy" id="1548457"/>
    <lineage>
        <taxon>Bacteria</taxon>
        <taxon>Pseudomonadati</taxon>
        <taxon>Bacteroidota</taxon>
        <taxon>Cytophagia</taxon>
        <taxon>Cytophagales</taxon>
        <taxon>Marivirgaceae</taxon>
        <taxon>Marivirga</taxon>
    </lineage>
</organism>
<feature type="transmembrane region" description="Helical" evidence="1">
    <location>
        <begin position="51"/>
        <end position="77"/>
    </location>
</feature>
<keyword evidence="1" id="KW-1133">Transmembrane helix</keyword>
<evidence type="ECO:0000313" key="3">
    <source>
        <dbReference type="Proteomes" id="UP000642920"/>
    </source>
</evidence>
<gene>
    <name evidence="2" type="ORF">JKP34_00950</name>
</gene>
<dbReference type="EMBL" id="JAERQG010000001">
    <property type="protein sequence ID" value="MBL0763795.1"/>
    <property type="molecule type" value="Genomic_DNA"/>
</dbReference>
<feature type="transmembrane region" description="Helical" evidence="1">
    <location>
        <begin position="89"/>
        <end position="108"/>
    </location>
</feature>
<protein>
    <submittedName>
        <fullName evidence="2">Uncharacterized protein</fullName>
    </submittedName>
</protein>
<sequence length="112" mass="12875">MAEFVWLIPSLLLIIWYGFIDTGYSYSDIQYFAPLSLLSLFENPESLDSWLVYPLKSLNIFELAYIIALSVGIMKIMKKDFNKTLEFTLPVYGSSLVVWLLFITFLSINLGS</sequence>
<dbReference type="Proteomes" id="UP000642920">
    <property type="component" value="Unassembled WGS sequence"/>
</dbReference>
<proteinExistence type="predicted"/>
<reference evidence="2" key="1">
    <citation type="submission" date="2021-01" db="EMBL/GenBank/DDBJ databases">
        <title>Marivirga sp. nov., isolated from intertidal surface sediments.</title>
        <authorList>
            <person name="Zhang M."/>
        </authorList>
    </citation>
    <scope>NUCLEOTIDE SEQUENCE</scope>
    <source>
        <strain evidence="2">SM1354</strain>
    </source>
</reference>
<evidence type="ECO:0000313" key="2">
    <source>
        <dbReference type="EMBL" id="MBL0763795.1"/>
    </source>
</evidence>
<keyword evidence="3" id="KW-1185">Reference proteome</keyword>
<name>A0A937A561_9BACT</name>
<dbReference type="RefSeq" id="WP_201916773.1">
    <property type="nucleotide sequence ID" value="NZ_JAERQG010000001.1"/>
</dbReference>
<dbReference type="AlphaFoldDB" id="A0A937A561"/>
<keyword evidence="1" id="KW-0812">Transmembrane</keyword>